<reference evidence="2 3" key="1">
    <citation type="journal article" date="2019" name="Mol. Ecol. Resour.">
        <title>Chromosome-level genome assembly of Triplophysa tibetana, a fish adapted to the harsh high-altitude environment of the Tibetan Plateau.</title>
        <authorList>
            <person name="Yang X."/>
            <person name="Liu H."/>
            <person name="Ma Z."/>
            <person name="Zou Y."/>
            <person name="Zou M."/>
            <person name="Mao Y."/>
            <person name="Li X."/>
            <person name="Wang H."/>
            <person name="Chen T."/>
            <person name="Wang W."/>
            <person name="Yang R."/>
        </authorList>
    </citation>
    <scope>NUCLEOTIDE SEQUENCE [LARGE SCALE GENOMIC DNA]</scope>
    <source>
        <strain evidence="2">TTIB1903HZAU</strain>
        <tissue evidence="2">Muscle</tissue>
    </source>
</reference>
<keyword evidence="3" id="KW-1185">Reference proteome</keyword>
<dbReference type="Proteomes" id="UP000324632">
    <property type="component" value="Chromosome 9"/>
</dbReference>
<dbReference type="EMBL" id="SOYY01000009">
    <property type="protein sequence ID" value="KAA0716840.1"/>
    <property type="molecule type" value="Genomic_DNA"/>
</dbReference>
<organism evidence="2 3">
    <name type="scientific">Triplophysa tibetana</name>
    <dbReference type="NCBI Taxonomy" id="1572043"/>
    <lineage>
        <taxon>Eukaryota</taxon>
        <taxon>Metazoa</taxon>
        <taxon>Chordata</taxon>
        <taxon>Craniata</taxon>
        <taxon>Vertebrata</taxon>
        <taxon>Euteleostomi</taxon>
        <taxon>Actinopterygii</taxon>
        <taxon>Neopterygii</taxon>
        <taxon>Teleostei</taxon>
        <taxon>Ostariophysi</taxon>
        <taxon>Cypriniformes</taxon>
        <taxon>Nemacheilidae</taxon>
        <taxon>Triplophysa</taxon>
    </lineage>
</organism>
<comment type="caution">
    <text evidence="2">The sequence shown here is derived from an EMBL/GenBank/DDBJ whole genome shotgun (WGS) entry which is preliminary data.</text>
</comment>
<dbReference type="AlphaFoldDB" id="A0A5A9P4I1"/>
<feature type="region of interest" description="Disordered" evidence="1">
    <location>
        <begin position="1"/>
        <end position="22"/>
    </location>
</feature>
<protein>
    <submittedName>
        <fullName evidence="2">Uncharacterized protein</fullName>
    </submittedName>
</protein>
<evidence type="ECO:0000313" key="2">
    <source>
        <dbReference type="EMBL" id="KAA0716840.1"/>
    </source>
</evidence>
<evidence type="ECO:0000256" key="1">
    <source>
        <dbReference type="SAM" id="MobiDB-lite"/>
    </source>
</evidence>
<accession>A0A5A9P4I1</accession>
<name>A0A5A9P4I1_9TELE</name>
<sequence length="86" mass="9820">MSEPKYMGGAHPVTNQPSSRGRYSTRRVLLELSNAELYDLYISVQSANQIHQNSREIEQSLQVREFATIDLAFPSLKIRHSSNIRS</sequence>
<feature type="compositionally biased region" description="Polar residues" evidence="1">
    <location>
        <begin position="13"/>
        <end position="22"/>
    </location>
</feature>
<proteinExistence type="predicted"/>
<gene>
    <name evidence="2" type="ORF">E1301_Tti009045</name>
</gene>
<evidence type="ECO:0000313" key="3">
    <source>
        <dbReference type="Proteomes" id="UP000324632"/>
    </source>
</evidence>